<keyword evidence="1" id="KW-0147">Chitin-binding</keyword>
<dbReference type="PANTHER" id="PTHR34997">
    <property type="entry name" value="AM15"/>
    <property type="match status" value="1"/>
</dbReference>
<dbReference type="EMBL" id="JH126400">
    <property type="protein sequence ID" value="EGX93831.1"/>
    <property type="molecule type" value="Genomic_DNA"/>
</dbReference>
<proteinExistence type="inferred from homology"/>
<dbReference type="Gene3D" id="3.10.350.10">
    <property type="entry name" value="LysM domain"/>
    <property type="match status" value="5"/>
</dbReference>
<dbReference type="Pfam" id="PF01476">
    <property type="entry name" value="LysM"/>
    <property type="match status" value="2"/>
</dbReference>
<dbReference type="AlphaFoldDB" id="G3JCL9"/>
<evidence type="ECO:0000256" key="3">
    <source>
        <dbReference type="ARBA" id="ARBA00023026"/>
    </source>
</evidence>
<dbReference type="VEuPathDB" id="FungiDB:CCM_02101"/>
<feature type="signal peptide" evidence="6">
    <location>
        <begin position="1"/>
        <end position="17"/>
    </location>
</feature>
<feature type="compositionally biased region" description="Low complexity" evidence="5">
    <location>
        <begin position="414"/>
        <end position="430"/>
    </location>
</feature>
<dbReference type="GeneID" id="18164129"/>
<dbReference type="InterPro" id="IPR036779">
    <property type="entry name" value="LysM_dom_sf"/>
</dbReference>
<comment type="similarity">
    <text evidence="4">Belongs to the secreted LysM effector family.</text>
</comment>
<keyword evidence="2 6" id="KW-0732">Signal</keyword>
<feature type="domain" description="LysM" evidence="7">
    <location>
        <begin position="493"/>
        <end position="539"/>
    </location>
</feature>
<dbReference type="InterPro" id="IPR052210">
    <property type="entry name" value="LysM1-like"/>
</dbReference>
<dbReference type="InterPro" id="IPR018392">
    <property type="entry name" value="LysM"/>
</dbReference>
<evidence type="ECO:0000256" key="6">
    <source>
        <dbReference type="SAM" id="SignalP"/>
    </source>
</evidence>
<dbReference type="STRING" id="983644.G3JCL9"/>
<gene>
    <name evidence="8" type="ORF">CCM_02101</name>
</gene>
<keyword evidence="3" id="KW-0843">Virulence</keyword>
<dbReference type="KEGG" id="cmt:CCM_02101"/>
<evidence type="ECO:0000256" key="4">
    <source>
        <dbReference type="ARBA" id="ARBA00044955"/>
    </source>
</evidence>
<dbReference type="PROSITE" id="PS51782">
    <property type="entry name" value="LYSM"/>
    <property type="match status" value="4"/>
</dbReference>
<organism evidence="8 9">
    <name type="scientific">Cordyceps militaris (strain CM01)</name>
    <name type="common">Caterpillar fungus</name>
    <dbReference type="NCBI Taxonomy" id="983644"/>
    <lineage>
        <taxon>Eukaryota</taxon>
        <taxon>Fungi</taxon>
        <taxon>Dikarya</taxon>
        <taxon>Ascomycota</taxon>
        <taxon>Pezizomycotina</taxon>
        <taxon>Sordariomycetes</taxon>
        <taxon>Hypocreomycetidae</taxon>
        <taxon>Hypocreales</taxon>
        <taxon>Cordycipitaceae</taxon>
        <taxon>Cordyceps</taxon>
    </lineage>
</organism>
<feature type="domain" description="LysM" evidence="7">
    <location>
        <begin position="441"/>
        <end position="487"/>
    </location>
</feature>
<feature type="domain" description="LysM" evidence="7">
    <location>
        <begin position="48"/>
        <end position="94"/>
    </location>
</feature>
<evidence type="ECO:0000313" key="9">
    <source>
        <dbReference type="Proteomes" id="UP000001610"/>
    </source>
</evidence>
<dbReference type="SMART" id="SM00257">
    <property type="entry name" value="LysM"/>
    <property type="match status" value="3"/>
</dbReference>
<dbReference type="RefSeq" id="XP_006667317.1">
    <property type="nucleotide sequence ID" value="XM_006667254.1"/>
</dbReference>
<dbReference type="CDD" id="cd00118">
    <property type="entry name" value="LysM"/>
    <property type="match status" value="3"/>
</dbReference>
<dbReference type="SUPFAM" id="SSF54106">
    <property type="entry name" value="LysM domain"/>
    <property type="match status" value="3"/>
</dbReference>
<evidence type="ECO:0000313" key="8">
    <source>
        <dbReference type="EMBL" id="EGX93831.1"/>
    </source>
</evidence>
<feature type="chain" id="PRO_5003446034" evidence="6">
    <location>
        <begin position="18"/>
        <end position="541"/>
    </location>
</feature>
<name>G3JCL9_CORMM</name>
<accession>G3JCL9</accession>
<feature type="domain" description="LysM" evidence="7">
    <location>
        <begin position="138"/>
        <end position="184"/>
    </location>
</feature>
<sequence>MKLFLKPLAWLAATAHATFDTNHLAVTNNTVSYNGTASVAFDSSSNCKQYTIKAEDTCLSVGRATNTTYAQLLSWNPKLDTACSNLKTLADAQLCISNPLGDYGISSNTHGLTTVATTAAYVPSPKHDEMSSTKNCGEWHKVESGEDCLTMTAIYGIALKDFLFLNPMVYDNCTNLLAEVYYCAKPVGYVSDYLGYGGSTTRAPIKPVGATTLSQSGPLLGNLASDGPVIPLANGTRKDCYGYIDFPNVTDNYAADCWSLAMLVGTTSEELILWNPSLAQSAQQGKTDDPATSLTIDEHDYTYPCTLAANTSYCLVLSSPIPSTEPPQPEKPAPRAAGEIANCTSWALVHDYTTCASIMDLYYLDIDTFYKMNPTIKSDCTGLAAGTFYCVSMWPGGGLDPAVLDDDDDDSYLTTTPGSSTPSRPSTPSPVQTGMVSGCNKFYKVVLGDGCYNIAHAEGFDLDDFYLWNPAVKNDCTGLQVNVYDGMVDDCAKFYQVKSGDGCWAIVHDANIDLGDFLKWNPAVHNDCTGLQENVHVCVGV</sequence>
<protein>
    <submittedName>
        <fullName evidence="8">Peptidoglycan-binding lysin domain</fullName>
    </submittedName>
</protein>
<dbReference type="PANTHER" id="PTHR34997:SF2">
    <property type="entry name" value="LYSM DOMAIN-CONTAINING PROTEIN-RELATED"/>
    <property type="match status" value="1"/>
</dbReference>
<feature type="region of interest" description="Disordered" evidence="5">
    <location>
        <begin position="405"/>
        <end position="432"/>
    </location>
</feature>
<dbReference type="OrthoDB" id="4869113at2759"/>
<reference evidence="8 9" key="1">
    <citation type="journal article" date="2011" name="Genome Biol.">
        <title>Genome sequence of the insect pathogenic fungus Cordyceps militaris, a valued traditional Chinese medicine.</title>
        <authorList>
            <person name="Zheng P."/>
            <person name="Xia Y."/>
            <person name="Xiao G."/>
            <person name="Xiong C."/>
            <person name="Hu X."/>
            <person name="Zhang S."/>
            <person name="Zheng H."/>
            <person name="Huang Y."/>
            <person name="Zhou Y."/>
            <person name="Wang S."/>
            <person name="Zhao G.P."/>
            <person name="Liu X."/>
            <person name="St Leger R.J."/>
            <person name="Wang C."/>
        </authorList>
    </citation>
    <scope>NUCLEOTIDE SEQUENCE [LARGE SCALE GENOMIC DNA]</scope>
    <source>
        <strain evidence="8 9">CM01</strain>
    </source>
</reference>
<dbReference type="GO" id="GO:0008061">
    <property type="term" value="F:chitin binding"/>
    <property type="evidence" value="ECO:0007669"/>
    <property type="project" value="UniProtKB-KW"/>
</dbReference>
<dbReference type="Proteomes" id="UP000001610">
    <property type="component" value="Unassembled WGS sequence"/>
</dbReference>
<dbReference type="InParanoid" id="G3JCL9"/>
<evidence type="ECO:0000256" key="5">
    <source>
        <dbReference type="SAM" id="MobiDB-lite"/>
    </source>
</evidence>
<evidence type="ECO:0000256" key="1">
    <source>
        <dbReference type="ARBA" id="ARBA00022669"/>
    </source>
</evidence>
<dbReference type="OMA" id="CNKFYDV"/>
<dbReference type="eggNOG" id="KOG2806">
    <property type="taxonomic scope" value="Eukaryota"/>
</dbReference>
<keyword evidence="9" id="KW-1185">Reference proteome</keyword>
<dbReference type="HOGENOM" id="CLU_010591_8_1_1"/>
<evidence type="ECO:0000256" key="2">
    <source>
        <dbReference type="ARBA" id="ARBA00022729"/>
    </source>
</evidence>
<evidence type="ECO:0000259" key="7">
    <source>
        <dbReference type="PROSITE" id="PS51782"/>
    </source>
</evidence>